<keyword evidence="3" id="KW-1185">Reference proteome</keyword>
<gene>
    <name evidence="2" type="ORF">GCM10007853_01740</name>
</gene>
<feature type="domain" description="N-acetyltransferase" evidence="1">
    <location>
        <begin position="1"/>
        <end position="150"/>
    </location>
</feature>
<reference evidence="2" key="1">
    <citation type="journal article" date="2014" name="Int. J. Syst. Evol. Microbiol.">
        <title>Complete genome of a new Firmicutes species belonging to the dominant human colonic microbiota ('Ruminococcus bicirculans') reveals two chromosomes and a selective capacity to utilize plant glucans.</title>
        <authorList>
            <consortium name="NISC Comparative Sequencing Program"/>
            <person name="Wegmann U."/>
            <person name="Louis P."/>
            <person name="Goesmann A."/>
            <person name="Henrissat B."/>
            <person name="Duncan S.H."/>
            <person name="Flint H.J."/>
        </authorList>
    </citation>
    <scope>NUCLEOTIDE SEQUENCE</scope>
    <source>
        <strain evidence="2">NBRC 108219</strain>
    </source>
</reference>
<evidence type="ECO:0000313" key="2">
    <source>
        <dbReference type="EMBL" id="GLQ22300.1"/>
    </source>
</evidence>
<dbReference type="Proteomes" id="UP001161391">
    <property type="component" value="Unassembled WGS sequence"/>
</dbReference>
<protein>
    <recommendedName>
        <fullName evidence="1">N-acetyltransferase domain-containing protein</fullName>
    </recommendedName>
</protein>
<organism evidence="2 3">
    <name type="scientific">Algimonas ampicilliniresistens</name>
    <dbReference type="NCBI Taxonomy" id="1298735"/>
    <lineage>
        <taxon>Bacteria</taxon>
        <taxon>Pseudomonadati</taxon>
        <taxon>Pseudomonadota</taxon>
        <taxon>Alphaproteobacteria</taxon>
        <taxon>Maricaulales</taxon>
        <taxon>Robiginitomaculaceae</taxon>
        <taxon>Algimonas</taxon>
    </lineage>
</organism>
<dbReference type="Pfam" id="PF13673">
    <property type="entry name" value="Acetyltransf_10"/>
    <property type="match status" value="1"/>
</dbReference>
<sequence length="150" mass="17096">MRWADKTDYDTLGQLMFEAIHAEPSPYSEAERRAWRSEPYIGSDWHERLSSQRVLIAEEDGVQVGFLTLKPGDYVDLGYILPRARGRGWFRKLAERIETEARTMGETRLHTHASLAAEAPFKALGYSVTEREVVGLGGESLRRAAMEKRL</sequence>
<evidence type="ECO:0000313" key="3">
    <source>
        <dbReference type="Proteomes" id="UP001161391"/>
    </source>
</evidence>
<dbReference type="SUPFAM" id="SSF55729">
    <property type="entry name" value="Acyl-CoA N-acyltransferases (Nat)"/>
    <property type="match status" value="1"/>
</dbReference>
<dbReference type="Gene3D" id="3.40.630.30">
    <property type="match status" value="1"/>
</dbReference>
<dbReference type="PANTHER" id="PTHR43451">
    <property type="entry name" value="ACETYLTRANSFERASE (GNAT) FAMILY PROTEIN"/>
    <property type="match status" value="1"/>
</dbReference>
<dbReference type="RefSeq" id="WP_284386622.1">
    <property type="nucleotide sequence ID" value="NZ_BSNK01000001.1"/>
</dbReference>
<accession>A0ABQ5V5D6</accession>
<proteinExistence type="predicted"/>
<dbReference type="CDD" id="cd04301">
    <property type="entry name" value="NAT_SF"/>
    <property type="match status" value="1"/>
</dbReference>
<reference evidence="2" key="2">
    <citation type="submission" date="2023-01" db="EMBL/GenBank/DDBJ databases">
        <title>Draft genome sequence of Algimonas ampicilliniresistens strain NBRC 108219.</title>
        <authorList>
            <person name="Sun Q."/>
            <person name="Mori K."/>
        </authorList>
    </citation>
    <scope>NUCLEOTIDE SEQUENCE</scope>
    <source>
        <strain evidence="2">NBRC 108219</strain>
    </source>
</reference>
<comment type="caution">
    <text evidence="2">The sequence shown here is derived from an EMBL/GenBank/DDBJ whole genome shotgun (WGS) entry which is preliminary data.</text>
</comment>
<evidence type="ECO:0000259" key="1">
    <source>
        <dbReference type="PROSITE" id="PS51186"/>
    </source>
</evidence>
<dbReference type="InterPro" id="IPR052564">
    <property type="entry name" value="N-acetyltrans/Recomb-assoc"/>
</dbReference>
<dbReference type="InterPro" id="IPR016181">
    <property type="entry name" value="Acyl_CoA_acyltransferase"/>
</dbReference>
<dbReference type="PROSITE" id="PS51186">
    <property type="entry name" value="GNAT"/>
    <property type="match status" value="1"/>
</dbReference>
<dbReference type="PANTHER" id="PTHR43451:SF1">
    <property type="entry name" value="ACETYLTRANSFERASE"/>
    <property type="match status" value="1"/>
</dbReference>
<dbReference type="InterPro" id="IPR000182">
    <property type="entry name" value="GNAT_dom"/>
</dbReference>
<dbReference type="EMBL" id="BSNK01000001">
    <property type="protein sequence ID" value="GLQ22300.1"/>
    <property type="molecule type" value="Genomic_DNA"/>
</dbReference>
<name>A0ABQ5V5D6_9PROT</name>